<evidence type="ECO:0000259" key="5">
    <source>
        <dbReference type="Pfam" id="PF09302"/>
    </source>
</evidence>
<comment type="subcellular location">
    <subcellularLocation>
        <location evidence="1">Nucleus</location>
    </subcellularLocation>
</comment>
<proteinExistence type="predicted"/>
<dbReference type="GO" id="GO:0005634">
    <property type="term" value="C:nucleus"/>
    <property type="evidence" value="ECO:0007669"/>
    <property type="project" value="UniProtKB-SubCell"/>
</dbReference>
<name>A0A136JG63_9PEZI</name>
<evidence type="ECO:0000313" key="7">
    <source>
        <dbReference type="Proteomes" id="UP000070501"/>
    </source>
</evidence>
<feature type="domain" description="XLF-like N-terminal" evidence="5">
    <location>
        <begin position="12"/>
        <end position="109"/>
    </location>
</feature>
<keyword evidence="7" id="KW-1185">Reference proteome</keyword>
<accession>A0A136JG63</accession>
<dbReference type="Pfam" id="PF09302">
    <property type="entry name" value="XLF"/>
    <property type="match status" value="1"/>
</dbReference>
<dbReference type="Gene3D" id="2.170.210.10">
    <property type="entry name" value="DNA double-strand break repair and VJ recombination XRCC4, N-terminal"/>
    <property type="match status" value="1"/>
</dbReference>
<organism evidence="6 7">
    <name type="scientific">Microdochium bolleyi</name>
    <dbReference type="NCBI Taxonomy" id="196109"/>
    <lineage>
        <taxon>Eukaryota</taxon>
        <taxon>Fungi</taxon>
        <taxon>Dikarya</taxon>
        <taxon>Ascomycota</taxon>
        <taxon>Pezizomycotina</taxon>
        <taxon>Sordariomycetes</taxon>
        <taxon>Xylariomycetidae</taxon>
        <taxon>Xylariales</taxon>
        <taxon>Microdochiaceae</taxon>
        <taxon>Microdochium</taxon>
    </lineage>
</organism>
<dbReference type="EMBL" id="KQ964246">
    <property type="protein sequence ID" value="KXJ96132.1"/>
    <property type="molecule type" value="Genomic_DNA"/>
</dbReference>
<dbReference type="Proteomes" id="UP000070501">
    <property type="component" value="Unassembled WGS sequence"/>
</dbReference>
<evidence type="ECO:0000256" key="4">
    <source>
        <dbReference type="ARBA" id="ARBA00023242"/>
    </source>
</evidence>
<dbReference type="GO" id="GO:0006303">
    <property type="term" value="P:double-strand break repair via nonhomologous end joining"/>
    <property type="evidence" value="ECO:0007669"/>
    <property type="project" value="UniProtKB-ARBA"/>
</dbReference>
<dbReference type="InParanoid" id="A0A136JG63"/>
<evidence type="ECO:0000256" key="3">
    <source>
        <dbReference type="ARBA" id="ARBA00023204"/>
    </source>
</evidence>
<evidence type="ECO:0000313" key="6">
    <source>
        <dbReference type="EMBL" id="KXJ96132.1"/>
    </source>
</evidence>
<feature type="non-terminal residue" evidence="6">
    <location>
        <position position="122"/>
    </location>
</feature>
<evidence type="ECO:0000256" key="1">
    <source>
        <dbReference type="ARBA" id="ARBA00004123"/>
    </source>
</evidence>
<dbReference type="AlphaFoldDB" id="A0A136JG63"/>
<dbReference type="InterPro" id="IPR015381">
    <property type="entry name" value="XLF-like_N"/>
</dbReference>
<keyword evidence="4" id="KW-0539">Nucleus</keyword>
<keyword evidence="2" id="KW-0227">DNA damage</keyword>
<dbReference type="STRING" id="196109.A0A136JG63"/>
<dbReference type="OrthoDB" id="2155935at2759"/>
<gene>
    <name evidence="6" type="ORF">Micbo1qcDRAFT_158335</name>
</gene>
<dbReference type="InterPro" id="IPR038051">
    <property type="entry name" value="XRCC4-like_N_sf"/>
</dbReference>
<keyword evidence="3" id="KW-0234">DNA repair</keyword>
<reference evidence="7" key="1">
    <citation type="submission" date="2016-02" db="EMBL/GenBank/DDBJ databases">
        <title>Draft genome sequence of Microdochium bolleyi, a fungal endophyte of beachgrass.</title>
        <authorList>
            <consortium name="DOE Joint Genome Institute"/>
            <person name="David A.S."/>
            <person name="May G."/>
            <person name="Haridas S."/>
            <person name="Lim J."/>
            <person name="Wang M."/>
            <person name="Labutti K."/>
            <person name="Lipzen A."/>
            <person name="Barry K."/>
            <person name="Grigoriev I.V."/>
        </authorList>
    </citation>
    <scope>NUCLEOTIDE SEQUENCE [LARGE SCALE GENOMIC DNA]</scope>
    <source>
        <strain evidence="7">J235TASD1</strain>
    </source>
</reference>
<evidence type="ECO:0000256" key="2">
    <source>
        <dbReference type="ARBA" id="ARBA00022763"/>
    </source>
</evidence>
<protein>
    <recommendedName>
        <fullName evidence="5">XLF-like N-terminal domain-containing protein</fullName>
    </recommendedName>
</protein>
<sequence>MADQGSPPPPQWRPLPTFPGLPQLFVAAVFGRSTAASTSSSLPAAAASYTIHVTDLATVWTESLDKKGILKRSLVEETSIDLIDADAEQWSVFLAKLGAAFDPGSPDHAGTSLTLAAGSGSG</sequence>